<evidence type="ECO:0000259" key="6">
    <source>
        <dbReference type="PROSITE" id="PS50067"/>
    </source>
</evidence>
<keyword evidence="3" id="KW-0067">ATP-binding</keyword>
<evidence type="ECO:0000313" key="8">
    <source>
        <dbReference type="Proteomes" id="UP001057375"/>
    </source>
</evidence>
<proteinExistence type="inferred from homology"/>
<feature type="compositionally biased region" description="Basic and acidic residues" evidence="5">
    <location>
        <begin position="190"/>
        <end position="208"/>
    </location>
</feature>
<comment type="similarity">
    <text evidence="3">Belongs to the TRAFAC class myosin-kinesin ATPase superfamily. Kinesin family.</text>
</comment>
<evidence type="ECO:0000256" key="3">
    <source>
        <dbReference type="PROSITE-ProRule" id="PRU00283"/>
    </source>
</evidence>
<dbReference type="InterPro" id="IPR001752">
    <property type="entry name" value="Kinesin_motor_dom"/>
</dbReference>
<accession>A0ABQ5KK41</accession>
<dbReference type="Pfam" id="PF00225">
    <property type="entry name" value="Kinesin"/>
    <property type="match status" value="2"/>
</dbReference>
<evidence type="ECO:0000313" key="7">
    <source>
        <dbReference type="EMBL" id="GKT32882.1"/>
    </source>
</evidence>
<dbReference type="PANTHER" id="PTHR47968">
    <property type="entry name" value="CENTROMERE PROTEIN E"/>
    <property type="match status" value="1"/>
</dbReference>
<feature type="region of interest" description="Disordered" evidence="5">
    <location>
        <begin position="180"/>
        <end position="243"/>
    </location>
</feature>
<sequence>MDVESFGSAESSPVRVYVRLRPREDGKDTSSMYQTRETPNGHVVSLSHPSDSDKPTREFILDKIMLEDTNQEIIFDSVAKPLCDHVLQGFNACCVAYGQTGAGKTYSVVGESPETRGIIPRSAEYIFKTIKKRSRQRECSVFVSFVEIYLDAAYDLLSDRCTEPLAVSSLSKAMIPKGTTKASDFGAKGRKSDLGRDLRRQPSKKSYDGLETEESDHAREERKTRESMGSLLTKMPGSERNPEAFGVESRLKLRETADGTVFVQDLNVSPVSSPQDVYALLDAGMAQRATFGTDMNARSSRSHTVFSITILQRDRRSGEVVRGTLYVLDLAGSERVKKSGSIGQRFKEATEINKSLSSLGHVIMAINRRDKHIPYRDSKLTRMLQDTFGGNSFTTVLCNVNPMPTHYEESLSTLQFANRCRNVTNQPRVNFVPVSAEVTEVQVQAMQEEIAELKSTLQKQKMTSDREIEELKTRLVTTEDQLKVVEEERRRYGSFTPTGRGKDDIVDSEKEQIAKRFNSRNQQLQEKLDQRQRDFRAVQSRVKAERERMRSESEVQRLKILELLNDVKVGRSEFAAALNEQMEAHEREVEELIAHNQCLLMQATSLLDPRVALALDILAKRKDTEDKRNEEKRMRGFLKTPRRPASASRPYSATKQLETSSVLSGTLSRPCSGSARQCLSLRDKMEKDRLREEEQRVEHFKKALQMLGALGDDGKITQVRTVRRGSDGDEEDLVVGGADLSSKDARHPHDSSARALHDKHQLPFSSLRGPVRPSSSLSSVSSSSAFSQQDFENAITAVEKAKDKAILDAQRRFATKLEERDSQLEKLIVSHNEFVAKRDAEIRSYKRALFWSMQESSRIGKVIDTACQGGYDCVVVRGRSVLRIPPTDLPKPHPRFVAKRSSEASSFVRQQLGTPDISSSFVLHDESACSTPSLSGGSISSAVPSAKKRVIPQLYDESTSLHSLRRGSDSGVHHVSRDVIESMRPNTTGVGIPTLPHPPSTPPHPRHLSSRAPVSTSHTIGPMSSQSRGVVPRAQTMAHAGFGSLSTKEIRAHRKGEAKIVTPRYSTKTLTDRRAYKLSWNARKKW</sequence>
<dbReference type="PROSITE" id="PS50067">
    <property type="entry name" value="KINESIN_MOTOR_2"/>
    <property type="match status" value="1"/>
</dbReference>
<dbReference type="CDD" id="cd00106">
    <property type="entry name" value="KISc"/>
    <property type="match status" value="1"/>
</dbReference>
<feature type="compositionally biased region" description="Polar residues" evidence="5">
    <location>
        <begin position="1012"/>
        <end position="1028"/>
    </location>
</feature>
<feature type="coiled-coil region" evidence="4">
    <location>
        <begin position="436"/>
        <end position="488"/>
    </location>
</feature>
<keyword evidence="1 4" id="KW-0175">Coiled coil</keyword>
<feature type="region of interest" description="Disordered" evidence="5">
    <location>
        <begin position="638"/>
        <end position="673"/>
    </location>
</feature>
<feature type="compositionally biased region" description="Polar residues" evidence="5">
    <location>
        <begin position="29"/>
        <end position="38"/>
    </location>
</feature>
<feature type="compositionally biased region" description="Polar residues" evidence="5">
    <location>
        <begin position="649"/>
        <end position="673"/>
    </location>
</feature>
<protein>
    <submittedName>
        <fullName evidence="7">Kinesin like protein</fullName>
    </submittedName>
</protein>
<dbReference type="Proteomes" id="UP001057375">
    <property type="component" value="Unassembled WGS sequence"/>
</dbReference>
<organism evidence="7 8">
    <name type="scientific">Aduncisulcus paluster</name>
    <dbReference type="NCBI Taxonomy" id="2918883"/>
    <lineage>
        <taxon>Eukaryota</taxon>
        <taxon>Metamonada</taxon>
        <taxon>Carpediemonas-like organisms</taxon>
        <taxon>Aduncisulcus</taxon>
    </lineage>
</organism>
<feature type="binding site" evidence="3">
    <location>
        <begin position="98"/>
        <end position="105"/>
    </location>
    <ligand>
        <name>ATP</name>
        <dbReference type="ChEBI" id="CHEBI:30616"/>
    </ligand>
</feature>
<dbReference type="InterPro" id="IPR027640">
    <property type="entry name" value="Kinesin-like_fam"/>
</dbReference>
<dbReference type="SMART" id="SM00129">
    <property type="entry name" value="KISc"/>
    <property type="match status" value="1"/>
</dbReference>
<dbReference type="EMBL" id="BQXS01010079">
    <property type="protein sequence ID" value="GKT32882.1"/>
    <property type="molecule type" value="Genomic_DNA"/>
</dbReference>
<dbReference type="Gene3D" id="3.40.850.10">
    <property type="entry name" value="Kinesin motor domain"/>
    <property type="match status" value="1"/>
</dbReference>
<feature type="coiled-coil region" evidence="4">
    <location>
        <begin position="514"/>
        <end position="602"/>
    </location>
</feature>
<gene>
    <name evidence="7" type="ORF">ADUPG1_006930</name>
</gene>
<comment type="caution">
    <text evidence="7">The sequence shown here is derived from an EMBL/GenBank/DDBJ whole genome shotgun (WGS) entry which is preliminary data.</text>
</comment>
<evidence type="ECO:0000256" key="5">
    <source>
        <dbReference type="SAM" id="MobiDB-lite"/>
    </source>
</evidence>
<evidence type="ECO:0000256" key="4">
    <source>
        <dbReference type="SAM" id="Coils"/>
    </source>
</evidence>
<dbReference type="InterPro" id="IPR027417">
    <property type="entry name" value="P-loop_NTPase"/>
</dbReference>
<dbReference type="PRINTS" id="PR00380">
    <property type="entry name" value="KINESINHEAVY"/>
</dbReference>
<dbReference type="PANTHER" id="PTHR47968:SF75">
    <property type="entry name" value="CENTROMERE-ASSOCIATED PROTEIN E"/>
    <property type="match status" value="1"/>
</dbReference>
<evidence type="ECO:0000256" key="2">
    <source>
        <dbReference type="ARBA" id="ARBA00023175"/>
    </source>
</evidence>
<feature type="region of interest" description="Disordered" evidence="5">
    <location>
        <begin position="20"/>
        <end position="54"/>
    </location>
</feature>
<feature type="compositionally biased region" description="Basic and acidic residues" evidence="5">
    <location>
        <begin position="215"/>
        <end position="226"/>
    </location>
</feature>
<reference evidence="7" key="1">
    <citation type="submission" date="2022-03" db="EMBL/GenBank/DDBJ databases">
        <title>Draft genome sequence of Aduncisulcus paluster, a free-living microaerophilic Fornicata.</title>
        <authorList>
            <person name="Yuyama I."/>
            <person name="Kume K."/>
            <person name="Tamura T."/>
            <person name="Inagaki Y."/>
            <person name="Hashimoto T."/>
        </authorList>
    </citation>
    <scope>NUCLEOTIDE SEQUENCE</scope>
    <source>
        <strain evidence="7">NY0171</strain>
    </source>
</reference>
<evidence type="ECO:0000256" key="1">
    <source>
        <dbReference type="ARBA" id="ARBA00023054"/>
    </source>
</evidence>
<feature type="compositionally biased region" description="Low complexity" evidence="5">
    <location>
        <begin position="765"/>
        <end position="783"/>
    </location>
</feature>
<name>A0ABQ5KK41_9EUKA</name>
<feature type="domain" description="Kinesin motor" evidence="6">
    <location>
        <begin position="13"/>
        <end position="423"/>
    </location>
</feature>
<dbReference type="InterPro" id="IPR036961">
    <property type="entry name" value="Kinesin_motor_dom_sf"/>
</dbReference>
<keyword evidence="3" id="KW-0547">Nucleotide-binding</keyword>
<keyword evidence="2 3" id="KW-0505">Motor protein</keyword>
<keyword evidence="8" id="KW-1185">Reference proteome</keyword>
<feature type="region of interest" description="Disordered" evidence="5">
    <location>
        <begin position="996"/>
        <end position="1029"/>
    </location>
</feature>
<feature type="region of interest" description="Disordered" evidence="5">
    <location>
        <begin position="723"/>
        <end position="783"/>
    </location>
</feature>
<dbReference type="SUPFAM" id="SSF52540">
    <property type="entry name" value="P-loop containing nucleoside triphosphate hydrolases"/>
    <property type="match status" value="1"/>
</dbReference>
<feature type="compositionally biased region" description="Basic and acidic residues" evidence="5">
    <location>
        <begin position="741"/>
        <end position="761"/>
    </location>
</feature>